<protein>
    <submittedName>
        <fullName evidence="2">Uncharacterized protein</fullName>
    </submittedName>
</protein>
<feature type="region of interest" description="Disordered" evidence="1">
    <location>
        <begin position="64"/>
        <end position="101"/>
    </location>
</feature>
<sequence>MAAWICPPDAVTRAFHALPSVEPLSPTATPQEVTAPALVFFTVTFAQYPVPHCDCSARSASMVPSGLFNPESTDSLSSWSESSETQASEQHATEAEMQLSK</sequence>
<proteinExistence type="predicted"/>
<dbReference type="HOGENOM" id="CLU_2289830_0_0_7"/>
<name>S4YBH6_SORCE</name>
<dbReference type="EMBL" id="CP003969">
    <property type="protein sequence ID" value="AGP41700.1"/>
    <property type="molecule type" value="Genomic_DNA"/>
</dbReference>
<feature type="compositionally biased region" description="Low complexity" evidence="1">
    <location>
        <begin position="71"/>
        <end position="89"/>
    </location>
</feature>
<organism evidence="2 3">
    <name type="scientific">Sorangium cellulosum So0157-2</name>
    <dbReference type="NCBI Taxonomy" id="1254432"/>
    <lineage>
        <taxon>Bacteria</taxon>
        <taxon>Pseudomonadati</taxon>
        <taxon>Myxococcota</taxon>
        <taxon>Polyangia</taxon>
        <taxon>Polyangiales</taxon>
        <taxon>Polyangiaceae</taxon>
        <taxon>Sorangium</taxon>
    </lineage>
</organism>
<evidence type="ECO:0000313" key="2">
    <source>
        <dbReference type="EMBL" id="AGP41700.1"/>
    </source>
</evidence>
<dbReference type="KEGG" id="scu:SCE1572_48760"/>
<dbReference type="AlphaFoldDB" id="S4YBH6"/>
<dbReference type="STRING" id="1254432.SCE1572_48760"/>
<dbReference type="Proteomes" id="UP000014803">
    <property type="component" value="Chromosome"/>
</dbReference>
<accession>S4YBH6</accession>
<evidence type="ECO:0000313" key="3">
    <source>
        <dbReference type="Proteomes" id="UP000014803"/>
    </source>
</evidence>
<evidence type="ECO:0000256" key="1">
    <source>
        <dbReference type="SAM" id="MobiDB-lite"/>
    </source>
</evidence>
<gene>
    <name evidence="2" type="ORF">SCE1572_48760</name>
</gene>
<reference evidence="2 3" key="1">
    <citation type="journal article" date="2013" name="Sci. Rep.">
        <title>Extraordinary expansion of a Sorangium cellulosum genome from an alkaline milieu.</title>
        <authorList>
            <person name="Han K."/>
            <person name="Li Z.F."/>
            <person name="Peng R."/>
            <person name="Zhu L.P."/>
            <person name="Zhou T."/>
            <person name="Wang L.G."/>
            <person name="Li S.G."/>
            <person name="Zhang X.B."/>
            <person name="Hu W."/>
            <person name="Wu Z.H."/>
            <person name="Qin N."/>
            <person name="Li Y.Z."/>
        </authorList>
    </citation>
    <scope>NUCLEOTIDE SEQUENCE [LARGE SCALE GENOMIC DNA]</scope>
    <source>
        <strain evidence="2 3">So0157-2</strain>
    </source>
</reference>